<dbReference type="GO" id="GO:0005506">
    <property type="term" value="F:iron ion binding"/>
    <property type="evidence" value="ECO:0007669"/>
    <property type="project" value="InterPro"/>
</dbReference>
<dbReference type="PANTHER" id="PTHR47955:SF19">
    <property type="entry name" value="CYTOCHROME P450 71A9-LIKE ISOFORM X1"/>
    <property type="match status" value="1"/>
</dbReference>
<evidence type="ECO:0000256" key="1">
    <source>
        <dbReference type="ARBA" id="ARBA00001971"/>
    </source>
</evidence>
<evidence type="ECO:0000256" key="3">
    <source>
        <dbReference type="ARBA" id="ARBA00022617"/>
    </source>
</evidence>
<keyword evidence="5 9" id="KW-0560">Oxidoreductase</keyword>
<sequence>MVDVSNPNSNFCLSVSFPVMDEQISSYFCAYVFFPLFLFLLSILLLKLKAKATKPGLRLPPGPWPLPIIGNIHNLMASLPHQALRNLSLQYGPIMHLRLGEIHAIIITSPEAAREIMKTHDITFATRPINTTTDILTGGGRGLLLAPYGEYWRQMRKICIVELLNLKRVQSFRIIREHEIDNLILSISSLSLISQPINLRNQLNALMNDITVRTVIGSKCKDQNIFLKELETVAELAAGFNLIDLFPSSRAVSMLSRVPSEAKRSIETITEIMDSVIEEHMARKASGEGDVESLLDVLLKIKEEDALQFPLTMDTIKPVISDLFAAGSETASTTVEWAMAELIRNPRVMKQAQSEVRELLKGCTSVKDSDLVRLNYLHLVIKETLRLHPPAPLLLPRQCRETCRILGYDIPEGATVLINAWAIGRDPKYWEDPEKFRPERFINSNIDFNGTDFEFLPFGSGRRMCPGMSFGLANVELALASLLYHFDWKIQNDITPAEDYMSEALGLTVRRKAPLCLHAVQQGF</sequence>
<keyword evidence="6 8" id="KW-0408">Iron</keyword>
<dbReference type="PROSITE" id="PS00086">
    <property type="entry name" value="CYTOCHROME_P450"/>
    <property type="match status" value="1"/>
</dbReference>
<evidence type="ECO:0000256" key="8">
    <source>
        <dbReference type="PIRSR" id="PIRSR602401-1"/>
    </source>
</evidence>
<evidence type="ECO:0000313" key="11">
    <source>
        <dbReference type="EMBL" id="KAJ1696592.1"/>
    </source>
</evidence>
<dbReference type="FunFam" id="1.10.630.10:FF:000008">
    <property type="entry name" value="Cytochrome P450 71D8"/>
    <property type="match status" value="1"/>
</dbReference>
<dbReference type="EMBL" id="JAMQYH010000002">
    <property type="protein sequence ID" value="KAJ1696592.1"/>
    <property type="molecule type" value="Genomic_DNA"/>
</dbReference>
<dbReference type="PRINTS" id="PR00385">
    <property type="entry name" value="P450"/>
</dbReference>
<evidence type="ECO:0000256" key="4">
    <source>
        <dbReference type="ARBA" id="ARBA00022723"/>
    </source>
</evidence>
<dbReference type="PRINTS" id="PR00463">
    <property type="entry name" value="EP450I"/>
</dbReference>
<dbReference type="InterPro" id="IPR036396">
    <property type="entry name" value="Cyt_P450_sf"/>
</dbReference>
<dbReference type="GO" id="GO:0016102">
    <property type="term" value="P:diterpenoid biosynthetic process"/>
    <property type="evidence" value="ECO:0007669"/>
    <property type="project" value="UniProtKB-ARBA"/>
</dbReference>
<keyword evidence="10" id="KW-0812">Transmembrane</keyword>
<evidence type="ECO:0000256" key="9">
    <source>
        <dbReference type="RuleBase" id="RU000461"/>
    </source>
</evidence>
<evidence type="ECO:0008006" key="13">
    <source>
        <dbReference type="Google" id="ProtNLM"/>
    </source>
</evidence>
<feature type="transmembrane region" description="Helical" evidence="10">
    <location>
        <begin position="24"/>
        <end position="46"/>
    </location>
</feature>
<gene>
    <name evidence="11" type="ORF">LUZ63_005104</name>
</gene>
<dbReference type="OrthoDB" id="588764at2759"/>
<feature type="binding site" description="axial binding residue" evidence="8">
    <location>
        <position position="465"/>
    </location>
    <ligand>
        <name>heme</name>
        <dbReference type="ChEBI" id="CHEBI:30413"/>
    </ligand>
    <ligandPart>
        <name>Fe</name>
        <dbReference type="ChEBI" id="CHEBI:18248"/>
    </ligandPart>
</feature>
<proteinExistence type="inferred from homology"/>
<dbReference type="Pfam" id="PF00067">
    <property type="entry name" value="p450"/>
    <property type="match status" value="1"/>
</dbReference>
<dbReference type="GO" id="GO:0016705">
    <property type="term" value="F:oxidoreductase activity, acting on paired donors, with incorporation or reduction of molecular oxygen"/>
    <property type="evidence" value="ECO:0007669"/>
    <property type="project" value="InterPro"/>
</dbReference>
<keyword evidence="4 8" id="KW-0479">Metal-binding</keyword>
<dbReference type="InterPro" id="IPR002401">
    <property type="entry name" value="Cyt_P450_E_grp-I"/>
</dbReference>
<evidence type="ECO:0000256" key="7">
    <source>
        <dbReference type="ARBA" id="ARBA00023033"/>
    </source>
</evidence>
<dbReference type="GO" id="GO:0020037">
    <property type="term" value="F:heme binding"/>
    <property type="evidence" value="ECO:0007669"/>
    <property type="project" value="InterPro"/>
</dbReference>
<comment type="cofactor">
    <cofactor evidence="1 8">
        <name>heme</name>
        <dbReference type="ChEBI" id="CHEBI:30413"/>
    </cofactor>
</comment>
<protein>
    <recommendedName>
        <fullName evidence="13">Premnaspirodiene oxygenase-like</fullName>
    </recommendedName>
</protein>
<dbReference type="Gene3D" id="1.10.630.10">
    <property type="entry name" value="Cytochrome P450"/>
    <property type="match status" value="1"/>
</dbReference>
<comment type="similarity">
    <text evidence="2 9">Belongs to the cytochrome P450 family.</text>
</comment>
<comment type="caution">
    <text evidence="11">The sequence shown here is derived from an EMBL/GenBank/DDBJ whole genome shotgun (WGS) entry which is preliminary data.</text>
</comment>
<keyword evidence="12" id="KW-1185">Reference proteome</keyword>
<evidence type="ECO:0000256" key="5">
    <source>
        <dbReference type="ARBA" id="ARBA00023002"/>
    </source>
</evidence>
<keyword evidence="3 8" id="KW-0349">Heme</keyword>
<keyword evidence="7 9" id="KW-0503">Monooxygenase</keyword>
<evidence type="ECO:0000256" key="10">
    <source>
        <dbReference type="SAM" id="Phobius"/>
    </source>
</evidence>
<dbReference type="PANTHER" id="PTHR47955">
    <property type="entry name" value="CYTOCHROME P450 FAMILY 71 PROTEIN"/>
    <property type="match status" value="1"/>
</dbReference>
<dbReference type="Proteomes" id="UP001151287">
    <property type="component" value="Unassembled WGS sequence"/>
</dbReference>
<name>A0A9Q0CMW7_9POAL</name>
<evidence type="ECO:0000313" key="12">
    <source>
        <dbReference type="Proteomes" id="UP001151287"/>
    </source>
</evidence>
<dbReference type="AlphaFoldDB" id="A0A9Q0CMW7"/>
<accession>A0A9Q0CMW7</accession>
<dbReference type="SUPFAM" id="SSF48264">
    <property type="entry name" value="Cytochrome P450"/>
    <property type="match status" value="1"/>
</dbReference>
<organism evidence="11 12">
    <name type="scientific">Rhynchospora breviuscula</name>
    <dbReference type="NCBI Taxonomy" id="2022672"/>
    <lineage>
        <taxon>Eukaryota</taxon>
        <taxon>Viridiplantae</taxon>
        <taxon>Streptophyta</taxon>
        <taxon>Embryophyta</taxon>
        <taxon>Tracheophyta</taxon>
        <taxon>Spermatophyta</taxon>
        <taxon>Magnoliopsida</taxon>
        <taxon>Liliopsida</taxon>
        <taxon>Poales</taxon>
        <taxon>Cyperaceae</taxon>
        <taxon>Cyperoideae</taxon>
        <taxon>Rhynchosporeae</taxon>
        <taxon>Rhynchospora</taxon>
    </lineage>
</organism>
<dbReference type="GO" id="GO:0004497">
    <property type="term" value="F:monooxygenase activity"/>
    <property type="evidence" value="ECO:0007669"/>
    <property type="project" value="UniProtKB-KW"/>
</dbReference>
<evidence type="ECO:0000256" key="6">
    <source>
        <dbReference type="ARBA" id="ARBA00023004"/>
    </source>
</evidence>
<keyword evidence="10" id="KW-1133">Transmembrane helix</keyword>
<dbReference type="InterPro" id="IPR017972">
    <property type="entry name" value="Cyt_P450_CS"/>
</dbReference>
<reference evidence="11" key="1">
    <citation type="journal article" date="2022" name="Cell">
        <title>Repeat-based holocentromeres influence genome architecture and karyotype evolution.</title>
        <authorList>
            <person name="Hofstatter P.G."/>
            <person name="Thangavel G."/>
            <person name="Lux T."/>
            <person name="Neumann P."/>
            <person name="Vondrak T."/>
            <person name="Novak P."/>
            <person name="Zhang M."/>
            <person name="Costa L."/>
            <person name="Castellani M."/>
            <person name="Scott A."/>
            <person name="Toegelov H."/>
            <person name="Fuchs J."/>
            <person name="Mata-Sucre Y."/>
            <person name="Dias Y."/>
            <person name="Vanzela A.L.L."/>
            <person name="Huettel B."/>
            <person name="Almeida C.C.S."/>
            <person name="Simkova H."/>
            <person name="Souza G."/>
            <person name="Pedrosa-Harand A."/>
            <person name="Macas J."/>
            <person name="Mayer K.F.X."/>
            <person name="Houben A."/>
            <person name="Marques A."/>
        </authorList>
    </citation>
    <scope>NUCLEOTIDE SEQUENCE</scope>
    <source>
        <strain evidence="11">RhyBre1mFocal</strain>
    </source>
</reference>
<keyword evidence="10" id="KW-0472">Membrane</keyword>
<evidence type="ECO:0000256" key="2">
    <source>
        <dbReference type="ARBA" id="ARBA00010617"/>
    </source>
</evidence>
<dbReference type="CDD" id="cd11072">
    <property type="entry name" value="CYP71-like"/>
    <property type="match status" value="1"/>
</dbReference>
<dbReference type="InterPro" id="IPR001128">
    <property type="entry name" value="Cyt_P450"/>
</dbReference>